<dbReference type="RefSeq" id="WP_110321349.1">
    <property type="nucleotide sequence ID" value="NZ_QJKD01000001.1"/>
</dbReference>
<feature type="signal peptide" evidence="2">
    <location>
        <begin position="1"/>
        <end position="24"/>
    </location>
</feature>
<organism evidence="3 4">
    <name type="scientific">Hungatella effluvii</name>
    <dbReference type="NCBI Taxonomy" id="1096246"/>
    <lineage>
        <taxon>Bacteria</taxon>
        <taxon>Bacillati</taxon>
        <taxon>Bacillota</taxon>
        <taxon>Clostridia</taxon>
        <taxon>Lachnospirales</taxon>
        <taxon>Lachnospiraceae</taxon>
        <taxon>Hungatella</taxon>
    </lineage>
</organism>
<evidence type="ECO:0000313" key="4">
    <source>
        <dbReference type="Proteomes" id="UP000248057"/>
    </source>
</evidence>
<accession>A0A2V3YCF9</accession>
<keyword evidence="4" id="KW-1185">Reference proteome</keyword>
<feature type="region of interest" description="Disordered" evidence="1">
    <location>
        <begin position="27"/>
        <end position="49"/>
    </location>
</feature>
<evidence type="ECO:0000313" key="3">
    <source>
        <dbReference type="EMBL" id="PXX57055.1"/>
    </source>
</evidence>
<gene>
    <name evidence="3" type="ORF">DFR60_101362</name>
</gene>
<reference evidence="3 4" key="1">
    <citation type="submission" date="2018-05" db="EMBL/GenBank/DDBJ databases">
        <title>Genomic Encyclopedia of Type Strains, Phase IV (KMG-IV): sequencing the most valuable type-strain genomes for metagenomic binning, comparative biology and taxonomic classification.</title>
        <authorList>
            <person name="Goeker M."/>
        </authorList>
    </citation>
    <scope>NUCLEOTIDE SEQUENCE [LARGE SCALE GENOMIC DNA]</scope>
    <source>
        <strain evidence="3 4">DSM 24995</strain>
    </source>
</reference>
<keyword evidence="2" id="KW-0732">Signal</keyword>
<dbReference type="PANTHER" id="PTHR43649">
    <property type="entry name" value="ARABINOSE-BINDING PROTEIN-RELATED"/>
    <property type="match status" value="1"/>
</dbReference>
<dbReference type="Proteomes" id="UP000248057">
    <property type="component" value="Unassembled WGS sequence"/>
</dbReference>
<feature type="compositionally biased region" description="Low complexity" evidence="1">
    <location>
        <begin position="35"/>
        <end position="47"/>
    </location>
</feature>
<dbReference type="PANTHER" id="PTHR43649:SF12">
    <property type="entry name" value="DIACETYLCHITOBIOSE BINDING PROTEIN DASA"/>
    <property type="match status" value="1"/>
</dbReference>
<comment type="caution">
    <text evidence="3">The sequence shown here is derived from an EMBL/GenBank/DDBJ whole genome shotgun (WGS) entry which is preliminary data.</text>
</comment>
<dbReference type="PROSITE" id="PS51257">
    <property type="entry name" value="PROKAR_LIPOPROTEIN"/>
    <property type="match status" value="1"/>
</dbReference>
<dbReference type="GeneID" id="86059709"/>
<protein>
    <submittedName>
        <fullName evidence="3">Carbohydrate ABC transporter substrate-binding protein (CUT1 family)</fullName>
    </submittedName>
</protein>
<dbReference type="Gene3D" id="3.40.190.10">
    <property type="entry name" value="Periplasmic binding protein-like II"/>
    <property type="match status" value="1"/>
</dbReference>
<name>A0A2V3YCF9_9FIRM</name>
<dbReference type="InterPro" id="IPR006059">
    <property type="entry name" value="SBP"/>
</dbReference>
<evidence type="ECO:0000256" key="2">
    <source>
        <dbReference type="SAM" id="SignalP"/>
    </source>
</evidence>
<proteinExistence type="predicted"/>
<dbReference type="Pfam" id="PF13416">
    <property type="entry name" value="SBP_bac_8"/>
    <property type="match status" value="1"/>
</dbReference>
<evidence type="ECO:0000256" key="1">
    <source>
        <dbReference type="SAM" id="MobiDB-lite"/>
    </source>
</evidence>
<feature type="chain" id="PRO_5038763490" evidence="2">
    <location>
        <begin position="25"/>
        <end position="476"/>
    </location>
</feature>
<sequence>MKRNHLKQLAALLMAGTMILTGCGGSGGNATTAGESSTAGKTEAATGKTEEEPVEITFTYWGSGAEKTAIEASVKTFEEANPDIKVKAMHIPSDDFLTKLNAMIAAGETPDISYSASWKCQFGEDGLIYNFYDLIKDDPEVSVDDYLETCWWNWSPTESAGPIMANVTLSLMYNEDLFQDAGIDTPPTKVADAWSWQEFVEKAQELTLDSSGRNAKDPNFDANNITQYGVMFAPNWNVYMPFIYSNGGAYLNEDMTEFGLNDPKAAEVIQNFADLINVYHVAPTAIQSNSMPAAATALASKQAAMYIDGSWNHLDLAEAGINWGVGVLPIDKNYTTFFDGGSLIIFKATEHLEETLKLYQWITNPESSAEITEMFRSIWLPVHKEYYTDGEKLDFWASEEFPARPEGFKDAVVQSTYDHQVIATEIDVKNFNEIDTMVKAALQQVWAGDKTAEEAMTEIKTSVDPLVDGTYSGNRS</sequence>
<dbReference type="EMBL" id="QJKD01000001">
    <property type="protein sequence ID" value="PXX57055.1"/>
    <property type="molecule type" value="Genomic_DNA"/>
</dbReference>
<dbReference type="InterPro" id="IPR050490">
    <property type="entry name" value="Bact_solute-bd_prot1"/>
</dbReference>
<dbReference type="SUPFAM" id="SSF53850">
    <property type="entry name" value="Periplasmic binding protein-like II"/>
    <property type="match status" value="1"/>
</dbReference>
<dbReference type="AlphaFoldDB" id="A0A2V3YCF9"/>
<dbReference type="CDD" id="cd13585">
    <property type="entry name" value="PBP2_TMBP_like"/>
    <property type="match status" value="1"/>
</dbReference>